<name>A0ABP9FC07_9GAMM</name>
<dbReference type="Proteomes" id="UP001499988">
    <property type="component" value="Unassembled WGS sequence"/>
</dbReference>
<sequence length="614" mass="66990">MVRKTLLVGWVAFALVACNNSSDEENSAQELVAKNVSVTAISTDWIDTPSMGRTAEVEYAVLLEGFGDESVDADVDFYLGGLSDEAKVYHVGHETLTALSAGSSQQIFSMKIPREVRLGDYELVSHIRPHERHEESIDSDNYPNPEVTDHQDNGYAHALIRIEQSLPVALEIVKGATAAPALIWDVPNTSIANREFDSDIIGYIETIHDGDLQGDMEILGAAFIDGAWQPMMFWDYESEDYQGYQGISSFHSGIQHVPFDVKLSDEQLAKLYDDYVYGGEKFVRLKFSISDENGDLISNEYEFDLPYYFFGDQDGIQMSNLNTPLLASTSTSNSQGEASLMADDDSFHFMGVDSRNYYGDGSKASLDVYWKAGMFSDSRGDARVAGFNTLSAVGATIFGHSESLFQLSATAVPNQSSASLSVLGSKVVEESINVPSYQLAKTWEEYRQLASVHFLIGPIPVNVDAGVQGQVGTSLTFSPWGNGVGVEANLMNLNLSILTSAGFDVVVVGGGVVAELRVIDNAFSGSGGVAIVPHGSEAVAEWHLYSDISVDLLSGRWGTYVKYPTVVRCSWGFFDGWCPSTTTSDHWFYNTPSIFKKNWNAFSAAGGVAMGDWE</sequence>
<dbReference type="EMBL" id="BAABJZ010000093">
    <property type="protein sequence ID" value="GAA4894368.1"/>
    <property type="molecule type" value="Genomic_DNA"/>
</dbReference>
<protein>
    <recommendedName>
        <fullName evidence="3">Lipoprotein</fullName>
    </recommendedName>
</protein>
<dbReference type="RefSeq" id="WP_345336188.1">
    <property type="nucleotide sequence ID" value="NZ_BAABJZ010000093.1"/>
</dbReference>
<evidence type="ECO:0000313" key="1">
    <source>
        <dbReference type="EMBL" id="GAA4894368.1"/>
    </source>
</evidence>
<proteinExistence type="predicted"/>
<organism evidence="1 2">
    <name type="scientific">Ferrimonas pelagia</name>
    <dbReference type="NCBI Taxonomy" id="1177826"/>
    <lineage>
        <taxon>Bacteria</taxon>
        <taxon>Pseudomonadati</taxon>
        <taxon>Pseudomonadota</taxon>
        <taxon>Gammaproteobacteria</taxon>
        <taxon>Alteromonadales</taxon>
        <taxon>Ferrimonadaceae</taxon>
        <taxon>Ferrimonas</taxon>
    </lineage>
</organism>
<evidence type="ECO:0008006" key="3">
    <source>
        <dbReference type="Google" id="ProtNLM"/>
    </source>
</evidence>
<keyword evidence="2" id="KW-1185">Reference proteome</keyword>
<accession>A0ABP9FC07</accession>
<comment type="caution">
    <text evidence="1">The sequence shown here is derived from an EMBL/GenBank/DDBJ whole genome shotgun (WGS) entry which is preliminary data.</text>
</comment>
<reference evidence="2" key="1">
    <citation type="journal article" date="2019" name="Int. J. Syst. Evol. Microbiol.">
        <title>The Global Catalogue of Microorganisms (GCM) 10K type strain sequencing project: providing services to taxonomists for standard genome sequencing and annotation.</title>
        <authorList>
            <consortium name="The Broad Institute Genomics Platform"/>
            <consortium name="The Broad Institute Genome Sequencing Center for Infectious Disease"/>
            <person name="Wu L."/>
            <person name="Ma J."/>
        </authorList>
    </citation>
    <scope>NUCLEOTIDE SEQUENCE [LARGE SCALE GENOMIC DNA]</scope>
    <source>
        <strain evidence="2">JCM 18401</strain>
    </source>
</reference>
<evidence type="ECO:0000313" key="2">
    <source>
        <dbReference type="Proteomes" id="UP001499988"/>
    </source>
</evidence>
<gene>
    <name evidence="1" type="ORF">GCM10023333_29330</name>
</gene>
<dbReference type="PROSITE" id="PS51257">
    <property type="entry name" value="PROKAR_LIPOPROTEIN"/>
    <property type="match status" value="1"/>
</dbReference>